<evidence type="ECO:0000313" key="1">
    <source>
        <dbReference type="EMBL" id="JAH29485.1"/>
    </source>
</evidence>
<reference evidence="1" key="1">
    <citation type="submission" date="2014-11" db="EMBL/GenBank/DDBJ databases">
        <authorList>
            <person name="Amaro Gonzalez C."/>
        </authorList>
    </citation>
    <scope>NUCLEOTIDE SEQUENCE</scope>
</reference>
<proteinExistence type="predicted"/>
<sequence>MITSEIQQTSFIWNGQVPHCPPIESTPFITSVGPLNCEAIFFSI</sequence>
<dbReference type="AlphaFoldDB" id="A0A0E9RM02"/>
<protein>
    <submittedName>
        <fullName evidence="1">Uncharacterized protein</fullName>
    </submittedName>
</protein>
<name>A0A0E9RM02_ANGAN</name>
<organism evidence="1">
    <name type="scientific">Anguilla anguilla</name>
    <name type="common">European freshwater eel</name>
    <name type="synonym">Muraena anguilla</name>
    <dbReference type="NCBI Taxonomy" id="7936"/>
    <lineage>
        <taxon>Eukaryota</taxon>
        <taxon>Metazoa</taxon>
        <taxon>Chordata</taxon>
        <taxon>Craniata</taxon>
        <taxon>Vertebrata</taxon>
        <taxon>Euteleostomi</taxon>
        <taxon>Actinopterygii</taxon>
        <taxon>Neopterygii</taxon>
        <taxon>Teleostei</taxon>
        <taxon>Anguilliformes</taxon>
        <taxon>Anguillidae</taxon>
        <taxon>Anguilla</taxon>
    </lineage>
</organism>
<reference evidence="1" key="2">
    <citation type="journal article" date="2015" name="Fish Shellfish Immunol.">
        <title>Early steps in the European eel (Anguilla anguilla)-Vibrio vulnificus interaction in the gills: Role of the RtxA13 toxin.</title>
        <authorList>
            <person name="Callol A."/>
            <person name="Pajuelo D."/>
            <person name="Ebbesson L."/>
            <person name="Teles M."/>
            <person name="MacKenzie S."/>
            <person name="Amaro C."/>
        </authorList>
    </citation>
    <scope>NUCLEOTIDE SEQUENCE</scope>
</reference>
<accession>A0A0E9RM02</accession>
<dbReference type="EMBL" id="GBXM01079092">
    <property type="protein sequence ID" value="JAH29485.1"/>
    <property type="molecule type" value="Transcribed_RNA"/>
</dbReference>